<dbReference type="InterPro" id="IPR004652">
    <property type="entry name" value="DusB-like"/>
</dbReference>
<evidence type="ECO:0000256" key="1">
    <source>
        <dbReference type="ARBA" id="ARBA00001917"/>
    </source>
</evidence>
<dbReference type="InterPro" id="IPR024036">
    <property type="entry name" value="tRNA-dHydroUridine_Synthase_C"/>
</dbReference>
<feature type="binding site" evidence="12">
    <location>
        <begin position="200"/>
        <end position="202"/>
    </location>
    <ligand>
        <name>FMN</name>
        <dbReference type="ChEBI" id="CHEBI:58210"/>
    </ligand>
</feature>
<feature type="active site" description="Proton donor" evidence="12 14">
    <location>
        <position position="100"/>
    </location>
</feature>
<dbReference type="GO" id="GO:0050660">
    <property type="term" value="F:flavin adenine dinucleotide binding"/>
    <property type="evidence" value="ECO:0007669"/>
    <property type="project" value="InterPro"/>
</dbReference>
<feature type="binding site" evidence="12 15">
    <location>
        <begin position="16"/>
        <end position="18"/>
    </location>
    <ligand>
        <name>FMN</name>
        <dbReference type="ChEBI" id="CHEBI:58210"/>
    </ligand>
</feature>
<dbReference type="EMBL" id="PIPL01000003">
    <property type="protein sequence ID" value="RUO24095.1"/>
    <property type="molecule type" value="Genomic_DNA"/>
</dbReference>
<evidence type="ECO:0000313" key="18">
    <source>
        <dbReference type="Proteomes" id="UP000288293"/>
    </source>
</evidence>
<dbReference type="GO" id="GO:0017150">
    <property type="term" value="F:tRNA dihydrouridine synthase activity"/>
    <property type="evidence" value="ECO:0007669"/>
    <property type="project" value="UniProtKB-UniRule"/>
</dbReference>
<accession>A0A432W405</accession>
<proteinExistence type="inferred from homology"/>
<dbReference type="PROSITE" id="PS01136">
    <property type="entry name" value="UPF0034"/>
    <property type="match status" value="1"/>
</dbReference>
<comment type="cofactor">
    <cofactor evidence="1 12 13 15">
        <name>FMN</name>
        <dbReference type="ChEBI" id="CHEBI:58210"/>
    </cofactor>
</comment>
<keyword evidence="8 12" id="KW-0694">RNA-binding</keyword>
<comment type="similarity">
    <text evidence="12">Belongs to the Dus family. DusB subfamily.</text>
</comment>
<keyword evidence="4 12" id="KW-0285">Flavoprotein</keyword>
<keyword evidence="3 12" id="KW-0820">tRNA-binding</keyword>
<dbReference type="EC" id="1.3.1.-" evidence="12"/>
<dbReference type="InterPro" id="IPR018517">
    <property type="entry name" value="tRNA_hU_synthase_CS"/>
</dbReference>
<keyword evidence="7 12" id="KW-0521">NADP</keyword>
<evidence type="ECO:0000256" key="10">
    <source>
        <dbReference type="ARBA" id="ARBA00048205"/>
    </source>
</evidence>
<dbReference type="HAMAP" id="MF_02042">
    <property type="entry name" value="DusB_subfam"/>
    <property type="match status" value="1"/>
</dbReference>
<comment type="similarity">
    <text evidence="13">Belongs to the dus family.</text>
</comment>
<feature type="binding site" evidence="12 15">
    <location>
        <begin position="224"/>
        <end position="225"/>
    </location>
    <ligand>
        <name>FMN</name>
        <dbReference type="ChEBI" id="CHEBI:58210"/>
    </ligand>
</feature>
<evidence type="ECO:0000256" key="8">
    <source>
        <dbReference type="ARBA" id="ARBA00022884"/>
    </source>
</evidence>
<comment type="catalytic activity">
    <reaction evidence="11 12">
        <text>a 5,6-dihydrouridine in tRNA + NAD(+) = a uridine in tRNA + NADH + H(+)</text>
        <dbReference type="Rhea" id="RHEA:54452"/>
        <dbReference type="Rhea" id="RHEA-COMP:13339"/>
        <dbReference type="Rhea" id="RHEA-COMP:13887"/>
        <dbReference type="ChEBI" id="CHEBI:15378"/>
        <dbReference type="ChEBI" id="CHEBI:57540"/>
        <dbReference type="ChEBI" id="CHEBI:57945"/>
        <dbReference type="ChEBI" id="CHEBI:65315"/>
        <dbReference type="ChEBI" id="CHEBI:74443"/>
    </reaction>
</comment>
<organism evidence="17 18">
    <name type="scientific">Aliidiomarina minuta</name>
    <dbReference type="NCBI Taxonomy" id="880057"/>
    <lineage>
        <taxon>Bacteria</taxon>
        <taxon>Pseudomonadati</taxon>
        <taxon>Pseudomonadota</taxon>
        <taxon>Gammaproteobacteria</taxon>
        <taxon>Alteromonadales</taxon>
        <taxon>Idiomarinaceae</taxon>
        <taxon>Aliidiomarina</taxon>
    </lineage>
</organism>
<dbReference type="InterPro" id="IPR035587">
    <property type="entry name" value="DUS-like_FMN-bd"/>
</dbReference>
<evidence type="ECO:0000256" key="4">
    <source>
        <dbReference type="ARBA" id="ARBA00022630"/>
    </source>
</evidence>
<evidence type="ECO:0000256" key="2">
    <source>
        <dbReference type="ARBA" id="ARBA00002790"/>
    </source>
</evidence>
<dbReference type="Pfam" id="PF01207">
    <property type="entry name" value="Dus"/>
    <property type="match status" value="1"/>
</dbReference>
<evidence type="ECO:0000256" key="6">
    <source>
        <dbReference type="ARBA" id="ARBA00022694"/>
    </source>
</evidence>
<keyword evidence="18" id="KW-1185">Reference proteome</keyword>
<comment type="function">
    <text evidence="2 12 13">Catalyzes the synthesis of 5,6-dihydrouridine (D), a modified base found in the D-loop of most tRNAs, via the reduction of the C5-C6 double bond in target uridines.</text>
</comment>
<dbReference type="GO" id="GO:0010181">
    <property type="term" value="F:FMN binding"/>
    <property type="evidence" value="ECO:0007669"/>
    <property type="project" value="UniProtKB-UniRule"/>
</dbReference>
<evidence type="ECO:0000256" key="14">
    <source>
        <dbReference type="PIRSR" id="PIRSR006621-1"/>
    </source>
</evidence>
<evidence type="ECO:0000256" key="9">
    <source>
        <dbReference type="ARBA" id="ARBA00023002"/>
    </source>
</evidence>
<evidence type="ECO:0000256" key="15">
    <source>
        <dbReference type="PIRSR" id="PIRSR006621-2"/>
    </source>
</evidence>
<dbReference type="Proteomes" id="UP000288293">
    <property type="component" value="Unassembled WGS sequence"/>
</dbReference>
<dbReference type="OrthoDB" id="9764501at2"/>
<keyword evidence="9 12" id="KW-0560">Oxidoreductase</keyword>
<evidence type="ECO:0000256" key="11">
    <source>
        <dbReference type="ARBA" id="ARBA00048802"/>
    </source>
</evidence>
<dbReference type="Gene3D" id="1.10.1200.80">
    <property type="entry name" value="Putative flavin oxidoreducatase, domain 2"/>
    <property type="match status" value="1"/>
</dbReference>
<dbReference type="RefSeq" id="WP_126804514.1">
    <property type="nucleotide sequence ID" value="NZ_PIPL01000003.1"/>
</dbReference>
<dbReference type="Gene3D" id="3.20.20.70">
    <property type="entry name" value="Aldolase class I"/>
    <property type="match status" value="1"/>
</dbReference>
<dbReference type="InterPro" id="IPR013785">
    <property type="entry name" value="Aldolase_TIM"/>
</dbReference>
<dbReference type="InterPro" id="IPR001269">
    <property type="entry name" value="DUS_fam"/>
</dbReference>
<evidence type="ECO:0000256" key="12">
    <source>
        <dbReference type="HAMAP-Rule" id="MF_02042"/>
    </source>
</evidence>
<comment type="caution">
    <text evidence="17">The sequence shown here is derived from an EMBL/GenBank/DDBJ whole genome shotgun (WGS) entry which is preliminary data.</text>
</comment>
<evidence type="ECO:0000256" key="3">
    <source>
        <dbReference type="ARBA" id="ARBA00022555"/>
    </source>
</evidence>
<evidence type="ECO:0000256" key="5">
    <source>
        <dbReference type="ARBA" id="ARBA00022643"/>
    </source>
</evidence>
<dbReference type="GO" id="GO:0000049">
    <property type="term" value="F:tRNA binding"/>
    <property type="evidence" value="ECO:0007669"/>
    <property type="project" value="UniProtKB-UniRule"/>
</dbReference>
<dbReference type="PIRSF" id="PIRSF006621">
    <property type="entry name" value="Dus"/>
    <property type="match status" value="1"/>
</dbReference>
<feature type="binding site" evidence="12 15">
    <location>
        <position position="70"/>
    </location>
    <ligand>
        <name>FMN</name>
        <dbReference type="ChEBI" id="CHEBI:58210"/>
    </ligand>
</feature>
<name>A0A432W405_9GAMM</name>
<evidence type="ECO:0000259" key="16">
    <source>
        <dbReference type="Pfam" id="PF01207"/>
    </source>
</evidence>
<comment type="catalytic activity">
    <reaction evidence="10 12">
        <text>a 5,6-dihydrouridine in tRNA + NADP(+) = a uridine in tRNA + NADPH + H(+)</text>
        <dbReference type="Rhea" id="RHEA:23624"/>
        <dbReference type="Rhea" id="RHEA-COMP:13339"/>
        <dbReference type="Rhea" id="RHEA-COMP:13887"/>
        <dbReference type="ChEBI" id="CHEBI:15378"/>
        <dbReference type="ChEBI" id="CHEBI:57783"/>
        <dbReference type="ChEBI" id="CHEBI:58349"/>
        <dbReference type="ChEBI" id="CHEBI:65315"/>
        <dbReference type="ChEBI" id="CHEBI:74443"/>
    </reaction>
</comment>
<dbReference type="CDD" id="cd02801">
    <property type="entry name" value="DUS_like_FMN"/>
    <property type="match status" value="1"/>
</dbReference>
<feature type="binding site" evidence="15">
    <location>
        <position position="169"/>
    </location>
    <ligand>
        <name>FMN</name>
        <dbReference type="ChEBI" id="CHEBI:58210"/>
    </ligand>
</feature>
<feature type="domain" description="DUS-like FMN-binding" evidence="16">
    <location>
        <begin position="13"/>
        <end position="317"/>
    </location>
</feature>
<feature type="binding site" evidence="12 15">
    <location>
        <position position="139"/>
    </location>
    <ligand>
        <name>FMN</name>
        <dbReference type="ChEBI" id="CHEBI:58210"/>
    </ligand>
</feature>
<keyword evidence="6 12" id="KW-0819">tRNA processing</keyword>
<keyword evidence="5 12" id="KW-0288">FMN</keyword>
<dbReference type="NCBIfam" id="TIGR00737">
    <property type="entry name" value="nifR3_yhdG"/>
    <property type="match status" value="1"/>
</dbReference>
<evidence type="ECO:0000256" key="7">
    <source>
        <dbReference type="ARBA" id="ARBA00022857"/>
    </source>
</evidence>
<dbReference type="PANTHER" id="PTHR45846">
    <property type="entry name" value="TRNA-DIHYDROURIDINE(47) SYNTHASE [NAD(P)(+)]-LIKE"/>
    <property type="match status" value="1"/>
</dbReference>
<dbReference type="InterPro" id="IPR032887">
    <property type="entry name" value="DusB"/>
</dbReference>
<dbReference type="SUPFAM" id="SSF51395">
    <property type="entry name" value="FMN-linked oxidoreductases"/>
    <property type="match status" value="1"/>
</dbReference>
<evidence type="ECO:0000313" key="17">
    <source>
        <dbReference type="EMBL" id="RUO24095.1"/>
    </source>
</evidence>
<protein>
    <recommendedName>
        <fullName evidence="12">tRNA-dihydrouridine synthase B</fullName>
        <ecNumber evidence="12">1.3.1.-</ecNumber>
    </recommendedName>
</protein>
<reference evidence="17 18" key="1">
    <citation type="journal article" date="2011" name="Front. Microbiol.">
        <title>Genomic signatures of strain selection and enhancement in Bacillus atrophaeus var. globigii, a historical biowarfare simulant.</title>
        <authorList>
            <person name="Gibbons H.S."/>
            <person name="Broomall S.M."/>
            <person name="McNew L.A."/>
            <person name="Daligault H."/>
            <person name="Chapman C."/>
            <person name="Bruce D."/>
            <person name="Karavis M."/>
            <person name="Krepps M."/>
            <person name="McGregor P.A."/>
            <person name="Hong C."/>
            <person name="Park K.H."/>
            <person name="Akmal A."/>
            <person name="Feldman A."/>
            <person name="Lin J.S."/>
            <person name="Chang W.E."/>
            <person name="Higgs B.W."/>
            <person name="Demirev P."/>
            <person name="Lindquist J."/>
            <person name="Liem A."/>
            <person name="Fochler E."/>
            <person name="Read T.D."/>
            <person name="Tapia R."/>
            <person name="Johnson S."/>
            <person name="Bishop-Lilly K.A."/>
            <person name="Detter C."/>
            <person name="Han C."/>
            <person name="Sozhamannan S."/>
            <person name="Rosenzweig C.N."/>
            <person name="Skowronski E.W."/>
        </authorList>
    </citation>
    <scope>NUCLEOTIDE SEQUENCE [LARGE SCALE GENOMIC DNA]</scope>
    <source>
        <strain evidence="17 18">MLST1</strain>
    </source>
</reference>
<evidence type="ECO:0000256" key="13">
    <source>
        <dbReference type="PIRNR" id="PIRNR006621"/>
    </source>
</evidence>
<dbReference type="PANTHER" id="PTHR45846:SF1">
    <property type="entry name" value="TRNA-DIHYDROURIDINE(47) SYNTHASE [NAD(P)(+)]-LIKE"/>
    <property type="match status" value="1"/>
</dbReference>
<gene>
    <name evidence="12" type="primary">dusB</name>
    <name evidence="17" type="ORF">CWE09_13205</name>
</gene>
<sequence>MRIGPYTLSNNVILAPMAGVTDAPFRNLCVRLGAGMAVSEMLSSNPRVWDTAKSQHRMLHQQDIGIRAVQIAGSDPQLMADAAIHNVMQGAQIIDINMGCPAKKVNKKLAGSALLRDPQLVTEILHAVVAAVSVPVTLKIRTGWSPEQRNGVEIAQIAEQAGIQSLAVHGRTRTCMYKGQAEYETIRSIVRAVSIPVVANGDIRTPQQARDVLEYTGASAIMIGRGAQGNPWLFREIVHFLETGQQMEAPPMSEVAEVMRQHLQQLHNFYGDFKGLRIARKHIGWYLQAIEDPLSFRAFFNSLESASAQTDALDQYFVNLQERKERYYV</sequence>
<keyword evidence="15" id="KW-0547">Nucleotide-binding</keyword>
<dbReference type="AlphaFoldDB" id="A0A432W405"/>